<dbReference type="RefSeq" id="XP_013887363.1">
    <property type="nucleotide sequence ID" value="XM_014031909.1"/>
</dbReference>
<protein>
    <submittedName>
        <fullName evidence="7">O(6)-methylguanine-induced apoptosis 2</fullName>
    </submittedName>
</protein>
<feature type="region of interest" description="Disordered" evidence="5">
    <location>
        <begin position="1"/>
        <end position="33"/>
    </location>
</feature>
<dbReference type="GO" id="GO:0042585">
    <property type="term" value="C:germinal vesicle"/>
    <property type="evidence" value="ECO:0007669"/>
    <property type="project" value="TreeGrafter"/>
</dbReference>
<sequence length="306" mass="33127">MDRSSNIKEPEKKGSSSQARRFPPTPTENPGPGPACYDCVSSCELFSPSFSKKGTCGFIKSKPVRTQQDFPGPASYNLQRSFINQQDFSVGVSRVFRSPVAVQWDTPKHRTPAPNQYQNQVSSDRSRTSSANGSAVFLSKTTRDSVWVNKDVPPPGKHTCLSAGHYEVSSSLLHSGPTGFSSPFRSRTQRLPGAENQVPGPGTYSPHQSAPLVKRTPLLRRSCCLVIAQPAQVVQKDPPVPGPGTYNVGGSDPSSKHLRSTAVFASGTERIPQNLQDETTPGPGSYNPVLLSKQSFLYGPTDWIPI</sequence>
<dbReference type="GO" id="GO:0001940">
    <property type="term" value="C:male pronucleus"/>
    <property type="evidence" value="ECO:0007669"/>
    <property type="project" value="TreeGrafter"/>
</dbReference>
<feature type="region of interest" description="Disordered" evidence="5">
    <location>
        <begin position="105"/>
        <end position="135"/>
    </location>
</feature>
<feature type="compositionally biased region" description="Pro residues" evidence="5">
    <location>
        <begin position="23"/>
        <end position="33"/>
    </location>
</feature>
<name>A0A2I4D546_AUSLI</name>
<dbReference type="FunCoup" id="A0A2I4D546">
    <property type="interactions" value="21"/>
</dbReference>
<dbReference type="GeneID" id="106535041"/>
<feature type="region of interest" description="Disordered" evidence="5">
    <location>
        <begin position="177"/>
        <end position="209"/>
    </location>
</feature>
<dbReference type="GO" id="GO:0044727">
    <property type="term" value="P:epigenetic programing of male pronucleus"/>
    <property type="evidence" value="ECO:0007669"/>
    <property type="project" value="TreeGrafter"/>
</dbReference>
<dbReference type="AlphaFoldDB" id="A0A2I4D546"/>
<keyword evidence="6" id="KW-1185">Reference proteome</keyword>
<dbReference type="GO" id="GO:0001939">
    <property type="term" value="C:female pronucleus"/>
    <property type="evidence" value="ECO:0007669"/>
    <property type="project" value="TreeGrafter"/>
</dbReference>
<dbReference type="Proteomes" id="UP000192220">
    <property type="component" value="Unplaced"/>
</dbReference>
<evidence type="ECO:0000256" key="5">
    <source>
        <dbReference type="SAM" id="MobiDB-lite"/>
    </source>
</evidence>
<proteinExistence type="predicted"/>
<dbReference type="GO" id="GO:0005737">
    <property type="term" value="C:cytoplasm"/>
    <property type="evidence" value="ECO:0007669"/>
    <property type="project" value="UniProtKB-SubCell"/>
</dbReference>
<feature type="compositionally biased region" description="Basic and acidic residues" evidence="5">
    <location>
        <begin position="1"/>
        <end position="14"/>
    </location>
</feature>
<keyword evidence="3" id="KW-0963">Cytoplasm</keyword>
<accession>A0A2I4D546</accession>
<dbReference type="PANTHER" id="PTHR35678:SF1">
    <property type="entry name" value="PROTEIN STPG4"/>
    <property type="match status" value="1"/>
</dbReference>
<dbReference type="InParanoid" id="A0A2I4D546"/>
<evidence type="ECO:0000313" key="7">
    <source>
        <dbReference type="RefSeq" id="XP_013887363.1"/>
    </source>
</evidence>
<keyword evidence="4" id="KW-0539">Nucleus</keyword>
<evidence type="ECO:0000256" key="2">
    <source>
        <dbReference type="ARBA" id="ARBA00004496"/>
    </source>
</evidence>
<dbReference type="GO" id="GO:0042393">
    <property type="term" value="F:histone binding"/>
    <property type="evidence" value="ECO:0007669"/>
    <property type="project" value="TreeGrafter"/>
</dbReference>
<evidence type="ECO:0000256" key="3">
    <source>
        <dbReference type="ARBA" id="ARBA00022490"/>
    </source>
</evidence>
<feature type="compositionally biased region" description="Polar residues" evidence="5">
    <location>
        <begin position="177"/>
        <end position="186"/>
    </location>
</feature>
<gene>
    <name evidence="7" type="primary">LOC106535041</name>
</gene>
<reference evidence="7" key="1">
    <citation type="submission" date="2025-08" db="UniProtKB">
        <authorList>
            <consortium name="RefSeq"/>
        </authorList>
    </citation>
    <scope>IDENTIFICATION</scope>
</reference>
<dbReference type="GO" id="GO:0003682">
    <property type="term" value="F:chromatin binding"/>
    <property type="evidence" value="ECO:0007669"/>
    <property type="project" value="TreeGrafter"/>
</dbReference>
<evidence type="ECO:0000256" key="1">
    <source>
        <dbReference type="ARBA" id="ARBA00004123"/>
    </source>
</evidence>
<dbReference type="Pfam" id="PF07004">
    <property type="entry name" value="SHIPPO-rpt"/>
    <property type="match status" value="3"/>
</dbReference>
<evidence type="ECO:0000256" key="4">
    <source>
        <dbReference type="ARBA" id="ARBA00023242"/>
    </source>
</evidence>
<comment type="subcellular location">
    <subcellularLocation>
        <location evidence="2">Cytoplasm</location>
    </subcellularLocation>
    <subcellularLocation>
        <location evidence="1">Nucleus</location>
    </subcellularLocation>
</comment>
<feature type="compositionally biased region" description="Polar residues" evidence="5">
    <location>
        <begin position="113"/>
        <end position="133"/>
    </location>
</feature>
<dbReference type="InterPro" id="IPR010736">
    <property type="entry name" value="SHIPPO-rpt"/>
</dbReference>
<dbReference type="PANTHER" id="PTHR35678">
    <property type="entry name" value="PROTEIN STPG4"/>
    <property type="match status" value="1"/>
</dbReference>
<evidence type="ECO:0000313" key="6">
    <source>
        <dbReference type="Proteomes" id="UP000192220"/>
    </source>
</evidence>
<dbReference type="OrthoDB" id="186871at2759"/>
<dbReference type="KEGG" id="alim:106535041"/>
<organism evidence="6 7">
    <name type="scientific">Austrofundulus limnaeus</name>
    <name type="common">Annual killifish</name>
    <dbReference type="NCBI Taxonomy" id="52670"/>
    <lineage>
        <taxon>Eukaryota</taxon>
        <taxon>Metazoa</taxon>
        <taxon>Chordata</taxon>
        <taxon>Craniata</taxon>
        <taxon>Vertebrata</taxon>
        <taxon>Euteleostomi</taxon>
        <taxon>Actinopterygii</taxon>
        <taxon>Neopterygii</taxon>
        <taxon>Teleostei</taxon>
        <taxon>Neoteleostei</taxon>
        <taxon>Acanthomorphata</taxon>
        <taxon>Ovalentaria</taxon>
        <taxon>Atherinomorphae</taxon>
        <taxon>Cyprinodontiformes</taxon>
        <taxon>Rivulidae</taxon>
        <taxon>Austrofundulus</taxon>
    </lineage>
</organism>